<feature type="non-terminal residue" evidence="1">
    <location>
        <position position="265"/>
    </location>
</feature>
<accession>X0USN6</accession>
<proteinExistence type="predicted"/>
<organism evidence="1">
    <name type="scientific">marine sediment metagenome</name>
    <dbReference type="NCBI Taxonomy" id="412755"/>
    <lineage>
        <taxon>unclassified sequences</taxon>
        <taxon>metagenomes</taxon>
        <taxon>ecological metagenomes</taxon>
    </lineage>
</organism>
<reference evidence="1" key="1">
    <citation type="journal article" date="2014" name="Front. Microbiol.">
        <title>High frequency of phylogenetically diverse reductive dehalogenase-homologous genes in deep subseafloor sedimentary metagenomes.</title>
        <authorList>
            <person name="Kawai M."/>
            <person name="Futagami T."/>
            <person name="Toyoda A."/>
            <person name="Takaki Y."/>
            <person name="Nishi S."/>
            <person name="Hori S."/>
            <person name="Arai W."/>
            <person name="Tsubouchi T."/>
            <person name="Morono Y."/>
            <person name="Uchiyama I."/>
            <person name="Ito T."/>
            <person name="Fujiyama A."/>
            <person name="Inagaki F."/>
            <person name="Takami H."/>
        </authorList>
    </citation>
    <scope>NUCLEOTIDE SEQUENCE</scope>
    <source>
        <strain evidence="1">Expedition CK06-06</strain>
    </source>
</reference>
<gene>
    <name evidence="1" type="ORF">S01H1_43921</name>
</gene>
<sequence>MAHGDHSSLIVFITSHDGTAGVTISNREQYGPNREYWLTLSELGPTPTPDLTSTPVPTPDCADAYEPDDIVPRLIVVNEEQEHNFCRPGDRDRVVFTAKDGYAYEVETTDLAPGVDTFITVQIGGTTLTNDDRGPQDLSSLVRIQNVTGSDGPAFVSVVNKGLFGLGMTYTLRVSDVGSGDPFEVDDVDPVPIGISAPQERTFYPPGDVDRVYFVAKAGHRYRIYTSNLADLVDTTLCADMGALHECNDDGPAGDLSSYVELQND</sequence>
<protein>
    <submittedName>
        <fullName evidence="1">Uncharacterized protein</fullName>
    </submittedName>
</protein>
<comment type="caution">
    <text evidence="1">The sequence shown here is derived from an EMBL/GenBank/DDBJ whole genome shotgun (WGS) entry which is preliminary data.</text>
</comment>
<evidence type="ECO:0000313" key="1">
    <source>
        <dbReference type="EMBL" id="GAG03313.1"/>
    </source>
</evidence>
<dbReference type="EMBL" id="BARS01027996">
    <property type="protein sequence ID" value="GAG03313.1"/>
    <property type="molecule type" value="Genomic_DNA"/>
</dbReference>
<name>X0USN6_9ZZZZ</name>
<dbReference type="AlphaFoldDB" id="X0USN6"/>